<feature type="region of interest" description="Disordered" evidence="1">
    <location>
        <begin position="53"/>
        <end position="90"/>
    </location>
</feature>
<accession>A0ABD1ZAC1</accession>
<proteinExistence type="predicted"/>
<evidence type="ECO:0000256" key="1">
    <source>
        <dbReference type="SAM" id="MobiDB-lite"/>
    </source>
</evidence>
<feature type="region of interest" description="Disordered" evidence="1">
    <location>
        <begin position="315"/>
        <end position="346"/>
    </location>
</feature>
<reference evidence="2 3" key="1">
    <citation type="submission" date="2024-09" db="EMBL/GenBank/DDBJ databases">
        <title>Chromosome-scale assembly of Riccia fluitans.</title>
        <authorList>
            <person name="Paukszto L."/>
            <person name="Sawicki J."/>
            <person name="Karawczyk K."/>
            <person name="Piernik-Szablinska J."/>
            <person name="Szczecinska M."/>
            <person name="Mazdziarz M."/>
        </authorList>
    </citation>
    <scope>NUCLEOTIDE SEQUENCE [LARGE SCALE GENOMIC DNA]</scope>
    <source>
        <strain evidence="2">Rf_01</strain>
        <tissue evidence="2">Aerial parts of the thallus</tissue>
    </source>
</reference>
<gene>
    <name evidence="2" type="ORF">R1flu_012331</name>
</gene>
<feature type="compositionally biased region" description="Low complexity" evidence="1">
    <location>
        <begin position="62"/>
        <end position="75"/>
    </location>
</feature>
<dbReference type="Proteomes" id="UP001605036">
    <property type="component" value="Unassembled WGS sequence"/>
</dbReference>
<sequence>MLRVVGAVVAAYAGYKYGDDLVKLLHQRNQKRIEGAPSRKSLDITINDAEFDEDEDDNVFHSDGGYTGDSDGSTSLRKSKYSLGRDRRRSYDHHEVNDIPLYEKRNSLDENNVDQFGYLSSRSGNGGRKAYSLDIPFHPSSRKRDSFQENEGDSIVKEAVHIPAGDSQNLQATEPTKKWRRLSMEGEEKVSPEILRGLRSRFSFEADDKELVEHFRDLSCSGAESGKGLYAPRGVKQSKSKAEISRGKEDEQEYEVCEAKDPIYERELEKRSGGDSLAADFSGDVKECDLEEVDCMSEEIYSKLHNEIVGVKSVDKATDKGSNEQTSRPQSRRSSADLDPSRPDSSFQRWVSLRTGSNGRIVFWHSKGKLYDYLTGESLVNVEAVDVTRGVSLGPDVMHQLSERIFLFRDRDSNQVMTEFKGVPVSPIRHSFSHTWNASQTFTKITKGAGNKYESLKVNVSAIRQPNDKTKMSFNCRISLTVDINQGKFQWHEIGDYNFKEENADRQDIHHCSMLYMGAIPPLSHIAVMHLSGWRVDDINLLPASIKDHVQLEDISWIGQPAR</sequence>
<feature type="compositionally biased region" description="Basic and acidic residues" evidence="1">
    <location>
        <begin position="240"/>
        <end position="249"/>
    </location>
</feature>
<comment type="caution">
    <text evidence="2">The sequence shown here is derived from an EMBL/GenBank/DDBJ whole genome shotgun (WGS) entry which is preliminary data.</text>
</comment>
<name>A0ABD1ZAC1_9MARC</name>
<feature type="region of interest" description="Disordered" evidence="1">
    <location>
        <begin position="231"/>
        <end position="250"/>
    </location>
</feature>
<keyword evidence="3" id="KW-1185">Reference proteome</keyword>
<organism evidence="2 3">
    <name type="scientific">Riccia fluitans</name>
    <dbReference type="NCBI Taxonomy" id="41844"/>
    <lineage>
        <taxon>Eukaryota</taxon>
        <taxon>Viridiplantae</taxon>
        <taxon>Streptophyta</taxon>
        <taxon>Embryophyta</taxon>
        <taxon>Marchantiophyta</taxon>
        <taxon>Marchantiopsida</taxon>
        <taxon>Marchantiidae</taxon>
        <taxon>Marchantiales</taxon>
        <taxon>Ricciaceae</taxon>
        <taxon>Riccia</taxon>
    </lineage>
</organism>
<evidence type="ECO:0000313" key="3">
    <source>
        <dbReference type="Proteomes" id="UP001605036"/>
    </source>
</evidence>
<dbReference type="EMBL" id="JBHFFA010000002">
    <property type="protein sequence ID" value="KAL2644744.1"/>
    <property type="molecule type" value="Genomic_DNA"/>
</dbReference>
<protein>
    <submittedName>
        <fullName evidence="2">Uncharacterized protein</fullName>
    </submittedName>
</protein>
<dbReference type="AlphaFoldDB" id="A0ABD1ZAC1"/>
<evidence type="ECO:0000313" key="2">
    <source>
        <dbReference type="EMBL" id="KAL2644744.1"/>
    </source>
</evidence>
<feature type="compositionally biased region" description="Polar residues" evidence="1">
    <location>
        <begin position="323"/>
        <end position="333"/>
    </location>
</feature>